<dbReference type="EMBL" id="MHTY01000020">
    <property type="protein sequence ID" value="OHA68631.1"/>
    <property type="molecule type" value="Genomic_DNA"/>
</dbReference>
<dbReference type="AlphaFoldDB" id="A0A1G2R952"/>
<dbReference type="Proteomes" id="UP000178529">
    <property type="component" value="Unassembled WGS sequence"/>
</dbReference>
<feature type="region of interest" description="Disordered" evidence="1">
    <location>
        <begin position="82"/>
        <end position="105"/>
    </location>
</feature>
<evidence type="ECO:0000256" key="1">
    <source>
        <dbReference type="SAM" id="MobiDB-lite"/>
    </source>
</evidence>
<reference evidence="2 3" key="1">
    <citation type="journal article" date="2016" name="Nat. Commun.">
        <title>Thousands of microbial genomes shed light on interconnected biogeochemical processes in an aquifer system.</title>
        <authorList>
            <person name="Anantharaman K."/>
            <person name="Brown C.T."/>
            <person name="Hug L.A."/>
            <person name="Sharon I."/>
            <person name="Castelle C.J."/>
            <person name="Probst A.J."/>
            <person name="Thomas B.C."/>
            <person name="Singh A."/>
            <person name="Wilkins M.J."/>
            <person name="Karaoz U."/>
            <person name="Brodie E.L."/>
            <person name="Williams K.H."/>
            <person name="Hubbard S.S."/>
            <person name="Banfield J.F."/>
        </authorList>
    </citation>
    <scope>NUCLEOTIDE SEQUENCE [LARGE SCALE GENOMIC DNA]</scope>
</reference>
<evidence type="ECO:0000313" key="3">
    <source>
        <dbReference type="Proteomes" id="UP000178529"/>
    </source>
</evidence>
<sequence>MVAKITVAAPTTNRAQPMACRGWSQKSETRNTPTIPISIPSTLTRSACTFLFPILTALLLFPSPAFPSSFVQKASGVCAAVAPPGHNYTTQNDEREYDEKAPKGQ</sequence>
<organism evidence="2 3">
    <name type="scientific">Candidatus Wildermuthbacteria bacterium RIFCSPHIGHO2_02_FULL_48_16</name>
    <dbReference type="NCBI Taxonomy" id="1802453"/>
    <lineage>
        <taxon>Bacteria</taxon>
        <taxon>Candidatus Wildermuthiibacteriota</taxon>
    </lineage>
</organism>
<feature type="compositionally biased region" description="Basic and acidic residues" evidence="1">
    <location>
        <begin position="92"/>
        <end position="105"/>
    </location>
</feature>
<proteinExistence type="predicted"/>
<evidence type="ECO:0000313" key="2">
    <source>
        <dbReference type="EMBL" id="OHA68631.1"/>
    </source>
</evidence>
<protein>
    <submittedName>
        <fullName evidence="2">Uncharacterized protein</fullName>
    </submittedName>
</protein>
<comment type="caution">
    <text evidence="2">The sequence shown here is derived from an EMBL/GenBank/DDBJ whole genome shotgun (WGS) entry which is preliminary data.</text>
</comment>
<gene>
    <name evidence="2" type="ORF">A3J68_02240</name>
</gene>
<name>A0A1G2R952_9BACT</name>
<accession>A0A1G2R952</accession>